<dbReference type="InterPro" id="IPR016032">
    <property type="entry name" value="Sig_transdc_resp-reg_C-effctor"/>
</dbReference>
<evidence type="ECO:0000256" key="2">
    <source>
        <dbReference type="ARBA" id="ARBA00023012"/>
    </source>
</evidence>
<dbReference type="OrthoDB" id="4336084at2"/>
<feature type="region of interest" description="Disordered" evidence="7">
    <location>
        <begin position="258"/>
        <end position="282"/>
    </location>
</feature>
<accession>A0A561ENP5</accession>
<feature type="DNA-binding region" description="OmpR/PhoB-type" evidence="6">
    <location>
        <begin position="1"/>
        <end position="100"/>
    </location>
</feature>
<comment type="similarity">
    <text evidence="1">Belongs to the AfsR/DnrI/RedD regulatory family.</text>
</comment>
<dbReference type="SUPFAM" id="SSF46894">
    <property type="entry name" value="C-terminal effector domain of the bipartite response regulators"/>
    <property type="match status" value="1"/>
</dbReference>
<dbReference type="PANTHER" id="PTHR35807:SF1">
    <property type="entry name" value="TRANSCRIPTIONAL REGULATOR REDD"/>
    <property type="match status" value="1"/>
</dbReference>
<dbReference type="GO" id="GO:0000160">
    <property type="term" value="P:phosphorelay signal transduction system"/>
    <property type="evidence" value="ECO:0007669"/>
    <property type="project" value="UniProtKB-KW"/>
</dbReference>
<protein>
    <submittedName>
        <fullName evidence="9">DNA-binding SARP family transcriptional activator</fullName>
    </submittedName>
</protein>
<evidence type="ECO:0000256" key="7">
    <source>
        <dbReference type="SAM" id="MobiDB-lite"/>
    </source>
</evidence>
<dbReference type="Pfam" id="PF00486">
    <property type="entry name" value="Trans_reg_C"/>
    <property type="match status" value="1"/>
</dbReference>
<dbReference type="SMART" id="SM01043">
    <property type="entry name" value="BTAD"/>
    <property type="match status" value="1"/>
</dbReference>
<keyword evidence="2" id="KW-0902">Two-component regulatory system</keyword>
<evidence type="ECO:0000259" key="8">
    <source>
        <dbReference type="PROSITE" id="PS51755"/>
    </source>
</evidence>
<dbReference type="Gene3D" id="1.25.40.10">
    <property type="entry name" value="Tetratricopeptide repeat domain"/>
    <property type="match status" value="1"/>
</dbReference>
<dbReference type="RefSeq" id="WP_145789885.1">
    <property type="nucleotide sequence ID" value="NZ_BAAABR010000030.1"/>
</dbReference>
<dbReference type="InterPro" id="IPR051677">
    <property type="entry name" value="AfsR-DnrI-RedD_regulator"/>
</dbReference>
<dbReference type="SMART" id="SM00862">
    <property type="entry name" value="Trans_reg_C"/>
    <property type="match status" value="1"/>
</dbReference>
<dbReference type="GO" id="GO:0003677">
    <property type="term" value="F:DNA binding"/>
    <property type="evidence" value="ECO:0007669"/>
    <property type="project" value="UniProtKB-UniRule"/>
</dbReference>
<dbReference type="Gene3D" id="1.10.10.10">
    <property type="entry name" value="Winged helix-like DNA-binding domain superfamily/Winged helix DNA-binding domain"/>
    <property type="match status" value="1"/>
</dbReference>
<evidence type="ECO:0000313" key="10">
    <source>
        <dbReference type="Proteomes" id="UP000318416"/>
    </source>
</evidence>
<keyword evidence="5" id="KW-0804">Transcription</keyword>
<dbReference type="PROSITE" id="PS51755">
    <property type="entry name" value="OMPR_PHOB"/>
    <property type="match status" value="1"/>
</dbReference>
<reference evidence="9 10" key="1">
    <citation type="submission" date="2019-06" db="EMBL/GenBank/DDBJ databases">
        <title>Sequencing the genomes of 1000 actinobacteria strains.</title>
        <authorList>
            <person name="Klenk H.-P."/>
        </authorList>
    </citation>
    <scope>NUCLEOTIDE SEQUENCE [LARGE SCALE GENOMIC DNA]</scope>
    <source>
        <strain evidence="9 10">DSM 41649</strain>
    </source>
</reference>
<evidence type="ECO:0000256" key="3">
    <source>
        <dbReference type="ARBA" id="ARBA00023015"/>
    </source>
</evidence>
<dbReference type="InterPro" id="IPR001867">
    <property type="entry name" value="OmpR/PhoB-type_DNA-bd"/>
</dbReference>
<dbReference type="EMBL" id="VIVR01000001">
    <property type="protein sequence ID" value="TWE17237.1"/>
    <property type="molecule type" value="Genomic_DNA"/>
</dbReference>
<keyword evidence="4 6" id="KW-0238">DNA-binding</keyword>
<proteinExistence type="inferred from homology"/>
<dbReference type="Proteomes" id="UP000318416">
    <property type="component" value="Unassembled WGS sequence"/>
</dbReference>
<evidence type="ECO:0000256" key="4">
    <source>
        <dbReference type="ARBA" id="ARBA00023125"/>
    </source>
</evidence>
<keyword evidence="3" id="KW-0805">Transcription regulation</keyword>
<dbReference type="PANTHER" id="PTHR35807">
    <property type="entry name" value="TRANSCRIPTIONAL REGULATOR REDD-RELATED"/>
    <property type="match status" value="1"/>
</dbReference>
<name>A0A561ENP5_9ACTN</name>
<dbReference type="InterPro" id="IPR005158">
    <property type="entry name" value="BTAD"/>
</dbReference>
<dbReference type="AlphaFoldDB" id="A0A561ENP5"/>
<dbReference type="Pfam" id="PF03704">
    <property type="entry name" value="BTAD"/>
    <property type="match status" value="1"/>
</dbReference>
<keyword evidence="10" id="KW-1185">Reference proteome</keyword>
<evidence type="ECO:0000256" key="6">
    <source>
        <dbReference type="PROSITE-ProRule" id="PRU01091"/>
    </source>
</evidence>
<dbReference type="InterPro" id="IPR036388">
    <property type="entry name" value="WH-like_DNA-bd_sf"/>
</dbReference>
<dbReference type="InterPro" id="IPR011990">
    <property type="entry name" value="TPR-like_helical_dom_sf"/>
</dbReference>
<dbReference type="GO" id="GO:0006355">
    <property type="term" value="P:regulation of DNA-templated transcription"/>
    <property type="evidence" value="ECO:0007669"/>
    <property type="project" value="InterPro"/>
</dbReference>
<feature type="domain" description="OmpR/PhoB-type" evidence="8">
    <location>
        <begin position="1"/>
        <end position="100"/>
    </location>
</feature>
<gene>
    <name evidence="9" type="ORF">FB465_2245</name>
</gene>
<sequence length="294" mass="33154">MIHFGVLGALELTTDQGDRTPRGPKVRKVLALLLLNANQVVSVDALTTELWDGEPPNAALSTVRTHVYHLRRLLAEADPDGAEEAGELIVTRPPGYLLRLRDNQLDLRLFGRLVSQGRALIDERRLAEARERLDQALSLWRGLPLADVLPGQLLTGHISGLAELRTQALELRIDVDLRLGRHRELVAELRDLVAAHPLNEWYHARLIDALHRSGRRGDALAAVDDLRTLLDRELGLQPSREIRQLQYEILTSHDRWGEQPRDAQRHHWPAQQLPHQRGRARGRVGVAILPRTDG</sequence>
<evidence type="ECO:0000256" key="1">
    <source>
        <dbReference type="ARBA" id="ARBA00005820"/>
    </source>
</evidence>
<comment type="caution">
    <text evidence="9">The sequence shown here is derived from an EMBL/GenBank/DDBJ whole genome shotgun (WGS) entry which is preliminary data.</text>
</comment>
<evidence type="ECO:0000313" key="9">
    <source>
        <dbReference type="EMBL" id="TWE17237.1"/>
    </source>
</evidence>
<organism evidence="9 10">
    <name type="scientific">Kitasatospora atroaurantiaca</name>
    <dbReference type="NCBI Taxonomy" id="285545"/>
    <lineage>
        <taxon>Bacteria</taxon>
        <taxon>Bacillati</taxon>
        <taxon>Actinomycetota</taxon>
        <taxon>Actinomycetes</taxon>
        <taxon>Kitasatosporales</taxon>
        <taxon>Streptomycetaceae</taxon>
        <taxon>Kitasatospora</taxon>
    </lineage>
</organism>
<dbReference type="CDD" id="cd15831">
    <property type="entry name" value="BTAD"/>
    <property type="match status" value="1"/>
</dbReference>
<dbReference type="SUPFAM" id="SSF48452">
    <property type="entry name" value="TPR-like"/>
    <property type="match status" value="1"/>
</dbReference>
<evidence type="ECO:0000256" key="5">
    <source>
        <dbReference type="ARBA" id="ARBA00023163"/>
    </source>
</evidence>